<sequence length="104" mass="12183">LQKFNHYVESCADKKKFIARFLESSNCNNILQLLKKKYVKICETKVIFQSLTHVVVNISKESSRHVDVAFNIASQMMKSCLIRIYEMLCEDRYDRINVALSFLT</sequence>
<dbReference type="Proteomes" id="UP001381693">
    <property type="component" value="Unassembled WGS sequence"/>
</dbReference>
<organism evidence="1 2">
    <name type="scientific">Halocaridina rubra</name>
    <name type="common">Hawaiian red shrimp</name>
    <dbReference type="NCBI Taxonomy" id="373956"/>
    <lineage>
        <taxon>Eukaryota</taxon>
        <taxon>Metazoa</taxon>
        <taxon>Ecdysozoa</taxon>
        <taxon>Arthropoda</taxon>
        <taxon>Crustacea</taxon>
        <taxon>Multicrustacea</taxon>
        <taxon>Malacostraca</taxon>
        <taxon>Eumalacostraca</taxon>
        <taxon>Eucarida</taxon>
        <taxon>Decapoda</taxon>
        <taxon>Pleocyemata</taxon>
        <taxon>Caridea</taxon>
        <taxon>Atyoidea</taxon>
        <taxon>Atyidae</taxon>
        <taxon>Halocaridina</taxon>
    </lineage>
</organism>
<accession>A0AAN9AB89</accession>
<feature type="non-terminal residue" evidence="1">
    <location>
        <position position="104"/>
    </location>
</feature>
<reference evidence="1 2" key="1">
    <citation type="submission" date="2023-11" db="EMBL/GenBank/DDBJ databases">
        <title>Halocaridina rubra genome assembly.</title>
        <authorList>
            <person name="Smith C."/>
        </authorList>
    </citation>
    <scope>NUCLEOTIDE SEQUENCE [LARGE SCALE GENOMIC DNA]</scope>
    <source>
        <strain evidence="1">EP-1</strain>
        <tissue evidence="1">Whole</tissue>
    </source>
</reference>
<feature type="non-terminal residue" evidence="1">
    <location>
        <position position="1"/>
    </location>
</feature>
<name>A0AAN9AB89_HALRR</name>
<protein>
    <submittedName>
        <fullName evidence="1">Uncharacterized protein</fullName>
    </submittedName>
</protein>
<evidence type="ECO:0000313" key="1">
    <source>
        <dbReference type="EMBL" id="KAK7077422.1"/>
    </source>
</evidence>
<dbReference type="EMBL" id="JAXCGZ010008880">
    <property type="protein sequence ID" value="KAK7077422.1"/>
    <property type="molecule type" value="Genomic_DNA"/>
</dbReference>
<gene>
    <name evidence="1" type="ORF">SK128_007672</name>
</gene>
<proteinExistence type="predicted"/>
<keyword evidence="2" id="KW-1185">Reference proteome</keyword>
<dbReference type="AlphaFoldDB" id="A0AAN9AB89"/>
<evidence type="ECO:0000313" key="2">
    <source>
        <dbReference type="Proteomes" id="UP001381693"/>
    </source>
</evidence>
<comment type="caution">
    <text evidence="1">The sequence shown here is derived from an EMBL/GenBank/DDBJ whole genome shotgun (WGS) entry which is preliminary data.</text>
</comment>